<dbReference type="Pfam" id="PF07686">
    <property type="entry name" value="V-set"/>
    <property type="match status" value="1"/>
</dbReference>
<organism evidence="5 6">
    <name type="scientific">Oryzias latipes</name>
    <name type="common">Japanese rice fish</name>
    <name type="synonym">Japanese killifish</name>
    <dbReference type="NCBI Taxonomy" id="8090"/>
    <lineage>
        <taxon>Eukaryota</taxon>
        <taxon>Metazoa</taxon>
        <taxon>Chordata</taxon>
        <taxon>Craniata</taxon>
        <taxon>Vertebrata</taxon>
        <taxon>Euteleostomi</taxon>
        <taxon>Actinopterygii</taxon>
        <taxon>Neopterygii</taxon>
        <taxon>Teleostei</taxon>
        <taxon>Neoteleostei</taxon>
        <taxon>Acanthomorphata</taxon>
        <taxon>Ovalentaria</taxon>
        <taxon>Atherinomorphae</taxon>
        <taxon>Beloniformes</taxon>
        <taxon>Adrianichthyidae</taxon>
        <taxon>Oryziinae</taxon>
        <taxon>Oryzias</taxon>
    </lineage>
</organism>
<name>A0A3P9IL63_ORYLA</name>
<evidence type="ECO:0000313" key="5">
    <source>
        <dbReference type="Ensembl" id="ENSORLP00015020709.1"/>
    </source>
</evidence>
<dbReference type="PANTHER" id="PTHR24100">
    <property type="entry name" value="BUTYROPHILIN"/>
    <property type="match status" value="1"/>
</dbReference>
<evidence type="ECO:0000256" key="3">
    <source>
        <dbReference type="ARBA" id="ARBA00023319"/>
    </source>
</evidence>
<dbReference type="InterPro" id="IPR050504">
    <property type="entry name" value="IgSF_BTN/MOG"/>
</dbReference>
<dbReference type="SMART" id="SM00408">
    <property type="entry name" value="IGc2"/>
    <property type="match status" value="1"/>
</dbReference>
<dbReference type="PANTHER" id="PTHR24100:SF151">
    <property type="entry name" value="ICOS LIGAND"/>
    <property type="match status" value="1"/>
</dbReference>
<sequence>MMKKSCSLPPSSLCSSPAGLEITKEPGEDVTLTCRTEENDKLVVLEWTRDNLGTKNVFVFRDGRPFPARQHESFRNRVFLKDNQIKDGDLSVVLKNVRIDDSGTYQCKVLHENDPQRELNLISIIHLTKGEGGCGLWLPGRTGHTEESCKRCLLPNTRITNCL</sequence>
<dbReference type="InterPro" id="IPR013106">
    <property type="entry name" value="Ig_V-set"/>
</dbReference>
<evidence type="ECO:0000256" key="2">
    <source>
        <dbReference type="ARBA" id="ARBA00023136"/>
    </source>
</evidence>
<evidence type="ECO:0000313" key="6">
    <source>
        <dbReference type="Proteomes" id="UP000265200"/>
    </source>
</evidence>
<dbReference type="InterPro" id="IPR003598">
    <property type="entry name" value="Ig_sub2"/>
</dbReference>
<dbReference type="InterPro" id="IPR013783">
    <property type="entry name" value="Ig-like_fold"/>
</dbReference>
<reference evidence="5 6" key="2">
    <citation type="submission" date="2017-04" db="EMBL/GenBank/DDBJ databases">
        <title>CpG methylation of centromeres and impact of large insertions on vertebrate speciation.</title>
        <authorList>
            <person name="Ichikawa K."/>
            <person name="Yoshimura J."/>
            <person name="Morishita S."/>
        </authorList>
    </citation>
    <scope>NUCLEOTIDE SEQUENCE</scope>
    <source>
        <strain evidence="5 6">HSOK</strain>
    </source>
</reference>
<evidence type="ECO:0000259" key="4">
    <source>
        <dbReference type="PROSITE" id="PS50835"/>
    </source>
</evidence>
<proteinExistence type="predicted"/>
<evidence type="ECO:0000256" key="1">
    <source>
        <dbReference type="ARBA" id="ARBA00004370"/>
    </source>
</evidence>
<dbReference type="Ensembl" id="ENSORLT00015029968.1">
    <property type="protein sequence ID" value="ENSORLP00015020709.1"/>
    <property type="gene ID" value="ENSORLG00015021854.1"/>
</dbReference>
<feature type="domain" description="Ig-like" evidence="4">
    <location>
        <begin position="9"/>
        <end position="123"/>
    </location>
</feature>
<dbReference type="PROSITE" id="PS50835">
    <property type="entry name" value="IG_LIKE"/>
    <property type="match status" value="1"/>
</dbReference>
<keyword evidence="2" id="KW-0472">Membrane</keyword>
<dbReference type="SMART" id="SM00406">
    <property type="entry name" value="IGv"/>
    <property type="match status" value="1"/>
</dbReference>
<dbReference type="InterPro" id="IPR036179">
    <property type="entry name" value="Ig-like_dom_sf"/>
</dbReference>
<dbReference type="InterPro" id="IPR003599">
    <property type="entry name" value="Ig_sub"/>
</dbReference>
<comment type="subcellular location">
    <subcellularLocation>
        <location evidence="1">Membrane</location>
    </subcellularLocation>
</comment>
<dbReference type="SUPFAM" id="SSF48726">
    <property type="entry name" value="Immunoglobulin"/>
    <property type="match status" value="1"/>
</dbReference>
<keyword evidence="3" id="KW-0393">Immunoglobulin domain</keyword>
<accession>A0A3P9IL63</accession>
<protein>
    <recommendedName>
        <fullName evidence="4">Ig-like domain-containing protein</fullName>
    </recommendedName>
</protein>
<dbReference type="AlphaFoldDB" id="A0A3P9IL63"/>
<dbReference type="Proteomes" id="UP000265200">
    <property type="component" value="Chromosome 18"/>
</dbReference>
<dbReference type="Gene3D" id="2.60.40.10">
    <property type="entry name" value="Immunoglobulins"/>
    <property type="match status" value="1"/>
</dbReference>
<reference key="1">
    <citation type="journal article" date="2007" name="Nature">
        <title>The medaka draft genome and insights into vertebrate genome evolution.</title>
        <authorList>
            <person name="Kasahara M."/>
            <person name="Naruse K."/>
            <person name="Sasaki S."/>
            <person name="Nakatani Y."/>
            <person name="Qu W."/>
            <person name="Ahsan B."/>
            <person name="Yamada T."/>
            <person name="Nagayasu Y."/>
            <person name="Doi K."/>
            <person name="Kasai Y."/>
            <person name="Jindo T."/>
            <person name="Kobayashi D."/>
            <person name="Shimada A."/>
            <person name="Toyoda A."/>
            <person name="Kuroki Y."/>
            <person name="Fujiyama A."/>
            <person name="Sasaki T."/>
            <person name="Shimizu A."/>
            <person name="Asakawa S."/>
            <person name="Shimizu N."/>
            <person name="Hashimoto S."/>
            <person name="Yang J."/>
            <person name="Lee Y."/>
            <person name="Matsushima K."/>
            <person name="Sugano S."/>
            <person name="Sakaizumi M."/>
            <person name="Narita T."/>
            <person name="Ohishi K."/>
            <person name="Haga S."/>
            <person name="Ohta F."/>
            <person name="Nomoto H."/>
            <person name="Nogata K."/>
            <person name="Morishita T."/>
            <person name="Endo T."/>
            <person name="Shin-I T."/>
            <person name="Takeda H."/>
            <person name="Morishita S."/>
            <person name="Kohara Y."/>
        </authorList>
    </citation>
    <scope>NUCLEOTIDE SEQUENCE [LARGE SCALE GENOMIC DNA]</scope>
    <source>
        <strain>Hd-rR</strain>
    </source>
</reference>
<dbReference type="InterPro" id="IPR007110">
    <property type="entry name" value="Ig-like_dom"/>
</dbReference>
<dbReference type="SMART" id="SM00409">
    <property type="entry name" value="IG"/>
    <property type="match status" value="1"/>
</dbReference>
<reference evidence="5" key="4">
    <citation type="submission" date="2025-09" db="UniProtKB">
        <authorList>
            <consortium name="Ensembl"/>
        </authorList>
    </citation>
    <scope>IDENTIFICATION</scope>
    <source>
        <strain evidence="5">HSOK</strain>
    </source>
</reference>
<reference evidence="5" key="3">
    <citation type="submission" date="2025-08" db="UniProtKB">
        <authorList>
            <consortium name="Ensembl"/>
        </authorList>
    </citation>
    <scope>IDENTIFICATION</scope>
    <source>
        <strain evidence="5">HSOK</strain>
    </source>
</reference>
<dbReference type="GO" id="GO:0016020">
    <property type="term" value="C:membrane"/>
    <property type="evidence" value="ECO:0007669"/>
    <property type="project" value="UniProtKB-SubCell"/>
</dbReference>